<feature type="non-terminal residue" evidence="9">
    <location>
        <position position="237"/>
    </location>
</feature>
<dbReference type="GeneID" id="63783637"/>
<evidence type="ECO:0000256" key="4">
    <source>
        <dbReference type="ARBA" id="ARBA00022737"/>
    </source>
</evidence>
<keyword evidence="10" id="KW-1185">Reference proteome</keyword>
<dbReference type="STRING" id="56484.A0A1Y2FSJ5"/>
<evidence type="ECO:0000313" key="10">
    <source>
        <dbReference type="Proteomes" id="UP000193685"/>
    </source>
</evidence>
<reference evidence="9 10" key="1">
    <citation type="submission" date="2016-07" db="EMBL/GenBank/DDBJ databases">
        <title>Pervasive Adenine N6-methylation of Active Genes in Fungi.</title>
        <authorList>
            <consortium name="DOE Joint Genome Institute"/>
            <person name="Mondo S.J."/>
            <person name="Dannebaum R.O."/>
            <person name="Kuo R.C."/>
            <person name="Labutti K."/>
            <person name="Haridas S."/>
            <person name="Kuo A."/>
            <person name="Salamov A."/>
            <person name="Ahrendt S.R."/>
            <person name="Lipzen A."/>
            <person name="Sullivan W."/>
            <person name="Andreopoulos W.B."/>
            <person name="Clum A."/>
            <person name="Lindquist E."/>
            <person name="Daum C."/>
            <person name="Ramamoorthy G.K."/>
            <person name="Gryganskyi A."/>
            <person name="Culley D."/>
            <person name="Magnuson J.K."/>
            <person name="James T.Y."/>
            <person name="O'Malley M.A."/>
            <person name="Stajich J.E."/>
            <person name="Spatafora J.W."/>
            <person name="Visel A."/>
            <person name="Grigoriev I.V."/>
        </authorList>
    </citation>
    <scope>NUCLEOTIDE SEQUENCE [LARGE SCALE GENOMIC DNA]</scope>
    <source>
        <strain evidence="9 10">12-1054</strain>
    </source>
</reference>
<feature type="transmembrane region" description="Helical" evidence="8">
    <location>
        <begin position="100"/>
        <end position="120"/>
    </location>
</feature>
<dbReference type="RefSeq" id="XP_040727466.1">
    <property type="nucleotide sequence ID" value="XM_040867038.1"/>
</dbReference>
<evidence type="ECO:0000256" key="3">
    <source>
        <dbReference type="ARBA" id="ARBA00022692"/>
    </source>
</evidence>
<feature type="non-terminal residue" evidence="9">
    <location>
        <position position="1"/>
    </location>
</feature>
<dbReference type="InterPro" id="IPR016817">
    <property type="entry name" value="MannP-dilichol_defect-1"/>
</dbReference>
<organism evidence="9 10">
    <name type="scientific">Protomyces lactucae-debilis</name>
    <dbReference type="NCBI Taxonomy" id="2754530"/>
    <lineage>
        <taxon>Eukaryota</taxon>
        <taxon>Fungi</taxon>
        <taxon>Dikarya</taxon>
        <taxon>Ascomycota</taxon>
        <taxon>Taphrinomycotina</taxon>
        <taxon>Taphrinomycetes</taxon>
        <taxon>Taphrinales</taxon>
        <taxon>Protomycetaceae</taxon>
        <taxon>Protomyces</taxon>
    </lineage>
</organism>
<dbReference type="OMA" id="LQVLYYW"/>
<proteinExistence type="inferred from homology"/>
<dbReference type="PANTHER" id="PTHR12226">
    <property type="entry name" value="MANNOSE-P-DOLICHOL UTILIZATION DEFECT 1 LEC35 -RELATED"/>
    <property type="match status" value="1"/>
</dbReference>
<evidence type="ECO:0000256" key="8">
    <source>
        <dbReference type="SAM" id="Phobius"/>
    </source>
</evidence>
<evidence type="ECO:0000256" key="1">
    <source>
        <dbReference type="ARBA" id="ARBA00004141"/>
    </source>
</evidence>
<dbReference type="OrthoDB" id="271506at2759"/>
<keyword evidence="5 8" id="KW-1133">Transmembrane helix</keyword>
<dbReference type="SMART" id="SM00679">
    <property type="entry name" value="CTNS"/>
    <property type="match status" value="2"/>
</dbReference>
<evidence type="ECO:0000256" key="5">
    <source>
        <dbReference type="ARBA" id="ARBA00022989"/>
    </source>
</evidence>
<dbReference type="FunFam" id="1.20.1280.290:FF:000006">
    <property type="entry name" value="mannose-P-dolichol utilization defect 1 protein"/>
    <property type="match status" value="1"/>
</dbReference>
<evidence type="ECO:0000313" key="9">
    <source>
        <dbReference type="EMBL" id="ORY86284.1"/>
    </source>
</evidence>
<gene>
    <name evidence="9" type="ORF">BCR37DRAFT_331834</name>
</gene>
<keyword evidence="3 8" id="KW-0812">Transmembrane</keyword>
<dbReference type="Proteomes" id="UP000193685">
    <property type="component" value="Unassembled WGS sequence"/>
</dbReference>
<dbReference type="AlphaFoldDB" id="A0A1Y2FSJ5"/>
<evidence type="ECO:0000256" key="6">
    <source>
        <dbReference type="ARBA" id="ARBA00023136"/>
    </source>
</evidence>
<feature type="transmembrane region" description="Helical" evidence="8">
    <location>
        <begin position="127"/>
        <end position="144"/>
    </location>
</feature>
<accession>A0A1Y2FSJ5</accession>
<dbReference type="PANTHER" id="PTHR12226:SF2">
    <property type="entry name" value="MANNOSE-P-DOLICHOL UTILIZATION DEFECT 1 PROTEIN"/>
    <property type="match status" value="1"/>
</dbReference>
<keyword evidence="6 8" id="KW-0472">Membrane</keyword>
<comment type="caution">
    <text evidence="9">The sequence shown here is derived from an EMBL/GenBank/DDBJ whole genome shotgun (WGS) entry which is preliminary data.</text>
</comment>
<dbReference type="EMBL" id="MCFI01000003">
    <property type="protein sequence ID" value="ORY86284.1"/>
    <property type="molecule type" value="Genomic_DNA"/>
</dbReference>
<dbReference type="Gene3D" id="1.20.1280.290">
    <property type="match status" value="2"/>
</dbReference>
<keyword evidence="4" id="KW-0677">Repeat</keyword>
<dbReference type="InterPro" id="IPR006603">
    <property type="entry name" value="PQ-loop_rpt"/>
</dbReference>
<name>A0A1Y2FSJ5_PROLT</name>
<comment type="similarity">
    <text evidence="7">Belongs to the MPDU1 (TC 2.A.43.3) family.</text>
</comment>
<dbReference type="Pfam" id="PF04193">
    <property type="entry name" value="PQ-loop"/>
    <property type="match status" value="2"/>
</dbReference>
<protein>
    <recommendedName>
        <fullName evidence="11">Mannose-P-dolichol utilization defect 1 protein homolog</fullName>
    </recommendedName>
</protein>
<keyword evidence="2" id="KW-0813">Transport</keyword>
<feature type="transmembrane region" description="Helical" evidence="8">
    <location>
        <begin position="213"/>
        <end position="233"/>
    </location>
</feature>
<evidence type="ECO:0000256" key="2">
    <source>
        <dbReference type="ARBA" id="ARBA00022448"/>
    </source>
</evidence>
<comment type="subcellular location">
    <subcellularLocation>
        <location evidence="1">Membrane</location>
        <topology evidence="1">Multi-pass membrane protein</topology>
    </subcellularLocation>
</comment>
<evidence type="ECO:0008006" key="11">
    <source>
        <dbReference type="Google" id="ProtNLM"/>
    </source>
</evidence>
<sequence length="237" mass="25674">FTKHIPSFISKPIISVLGSEHCYKTIVEDLDITNTECLKLVLSKGLGLGIVAGGSIVKVPQILKLISSGSGEGVSVLSYLLETAAFVITLAYNFRQGFPFSTYGETLFIVVQNIAILLLVLSFKKKYLTAIGILLGLGGAYQALVGADALPFSKIQFLQSLTIPIALGSKLPQIYSIHKNKSTGQLSAFAVFNYLLGSLARIYTTVTEVNDPLIFWGFMLSTVLNAVLVAQMIKYWS</sequence>
<dbReference type="PIRSF" id="PIRSF023381">
    <property type="entry name" value="MannP-dilichol_defect-1p"/>
    <property type="match status" value="1"/>
</dbReference>
<dbReference type="GO" id="GO:0016020">
    <property type="term" value="C:membrane"/>
    <property type="evidence" value="ECO:0007669"/>
    <property type="project" value="UniProtKB-SubCell"/>
</dbReference>
<evidence type="ECO:0000256" key="7">
    <source>
        <dbReference type="ARBA" id="ARBA00038475"/>
    </source>
</evidence>